<gene>
    <name evidence="5" type="ORF">SAMN06297229_1732</name>
</gene>
<evidence type="ECO:0000256" key="2">
    <source>
        <dbReference type="ARBA" id="ARBA00005254"/>
    </source>
</evidence>
<evidence type="ECO:0000256" key="3">
    <source>
        <dbReference type="ARBA" id="ARBA00023140"/>
    </source>
</evidence>
<reference evidence="6" key="1">
    <citation type="submission" date="2017-04" db="EMBL/GenBank/DDBJ databases">
        <authorList>
            <person name="Varghese N."/>
            <person name="Submissions S."/>
        </authorList>
    </citation>
    <scope>NUCLEOTIDE SEQUENCE [LARGE SCALE GENOMIC DNA]</scope>
</reference>
<dbReference type="InterPro" id="IPR014748">
    <property type="entry name" value="Enoyl-CoA_hydra_C"/>
</dbReference>
<evidence type="ECO:0000313" key="5">
    <source>
        <dbReference type="EMBL" id="SMQ69156.1"/>
    </source>
</evidence>
<proteinExistence type="inferred from homology"/>
<accession>A0A1Y6F3T1</accession>
<dbReference type="Pfam" id="PF00378">
    <property type="entry name" value="ECH_1"/>
    <property type="match status" value="1"/>
</dbReference>
<name>A0A1Y6F3T1_9GAMM</name>
<evidence type="ECO:0000256" key="1">
    <source>
        <dbReference type="ARBA" id="ARBA00004275"/>
    </source>
</evidence>
<dbReference type="EMBL" id="FXWH01000001">
    <property type="protein sequence ID" value="SMQ69156.1"/>
    <property type="molecule type" value="Genomic_DNA"/>
</dbReference>
<dbReference type="PANTHER" id="PTHR43684">
    <property type="match status" value="1"/>
</dbReference>
<protein>
    <submittedName>
        <fullName evidence="5">Enoyl-CoA hydratase/carnithine racemase</fullName>
    </submittedName>
</protein>
<comment type="subcellular location">
    <subcellularLocation>
        <location evidence="1">Peroxisome</location>
    </subcellularLocation>
</comment>
<keyword evidence="4" id="KW-0413">Isomerase</keyword>
<dbReference type="Gene3D" id="3.90.226.10">
    <property type="entry name" value="2-enoyl-CoA Hydratase, Chain A, domain 1"/>
    <property type="match status" value="1"/>
</dbReference>
<evidence type="ECO:0000256" key="4">
    <source>
        <dbReference type="ARBA" id="ARBA00023235"/>
    </source>
</evidence>
<dbReference type="CDD" id="cd06558">
    <property type="entry name" value="crotonase-like"/>
    <property type="match status" value="1"/>
</dbReference>
<comment type="similarity">
    <text evidence="2">Belongs to the enoyl-CoA hydratase/isomerase family.</text>
</comment>
<dbReference type="OrthoDB" id="9797151at2"/>
<keyword evidence="3" id="KW-0576">Peroxisome</keyword>
<dbReference type="InterPro" id="IPR051053">
    <property type="entry name" value="ECH/Chromodomain_protein"/>
</dbReference>
<dbReference type="Proteomes" id="UP000194450">
    <property type="component" value="Unassembled WGS sequence"/>
</dbReference>
<keyword evidence="6" id="KW-1185">Reference proteome</keyword>
<dbReference type="Gene3D" id="1.10.12.10">
    <property type="entry name" value="Lyase 2-enoyl-coa Hydratase, Chain A, domain 2"/>
    <property type="match status" value="1"/>
</dbReference>
<dbReference type="GO" id="GO:0004165">
    <property type="term" value="F:delta(3)-delta(2)-enoyl-CoA isomerase activity"/>
    <property type="evidence" value="ECO:0007669"/>
    <property type="project" value="UniProtKB-ARBA"/>
</dbReference>
<evidence type="ECO:0000313" key="6">
    <source>
        <dbReference type="Proteomes" id="UP000194450"/>
    </source>
</evidence>
<dbReference type="AlphaFoldDB" id="A0A1Y6F3T1"/>
<dbReference type="InterPro" id="IPR001753">
    <property type="entry name" value="Enoyl-CoA_hydra/iso"/>
</dbReference>
<dbReference type="RefSeq" id="WP_086434758.1">
    <property type="nucleotide sequence ID" value="NZ_FXWH01000001.1"/>
</dbReference>
<sequence>MSQDVNIEVTDKIVTITLTRTSKKNALTQAMYAEMTEALKQADANKEIAAVIIQGAADSFTAGNDLQDFLKMESIDEEAPVFQFLHTIANVSVPLVASVNGLAIGIGTTLLLHCDLVYASRDARFSLPFIHLGLVPEAASSLLLPQLCGRVRAAELLLLGDMFNAEQALQYGIVNQVVDNDALSKRVSEVAQQLADKPVAGLRASKKLMRAPTESVDDRIAREVKVFAAALATPEAKAAIAARLQKK</sequence>
<dbReference type="InterPro" id="IPR029045">
    <property type="entry name" value="ClpP/crotonase-like_dom_sf"/>
</dbReference>
<organism evidence="5 6">
    <name type="scientific">Pseudidiomarina planktonica</name>
    <dbReference type="NCBI Taxonomy" id="1323738"/>
    <lineage>
        <taxon>Bacteria</taxon>
        <taxon>Pseudomonadati</taxon>
        <taxon>Pseudomonadota</taxon>
        <taxon>Gammaproteobacteria</taxon>
        <taxon>Alteromonadales</taxon>
        <taxon>Idiomarinaceae</taxon>
        <taxon>Pseudidiomarina</taxon>
    </lineage>
</organism>
<dbReference type="PANTHER" id="PTHR43684:SF1">
    <property type="entry name" value="ENOYL-COA DELTA ISOMERASE 2"/>
    <property type="match status" value="1"/>
</dbReference>
<dbReference type="SUPFAM" id="SSF52096">
    <property type="entry name" value="ClpP/crotonase"/>
    <property type="match status" value="1"/>
</dbReference>